<organism evidence="2 3">
    <name type="scientific">Thermosynechococcus vestitus (strain NIES-2133 / IAM M-273 / BP-1)</name>
    <dbReference type="NCBI Taxonomy" id="197221"/>
    <lineage>
        <taxon>Bacteria</taxon>
        <taxon>Bacillati</taxon>
        <taxon>Cyanobacteriota</taxon>
        <taxon>Cyanophyceae</taxon>
        <taxon>Acaryochloridales</taxon>
        <taxon>Thermosynechococcaceae</taxon>
        <taxon>Thermosynechococcus</taxon>
    </lineage>
</organism>
<evidence type="ECO:0000313" key="3">
    <source>
        <dbReference type="Proteomes" id="UP000000440"/>
    </source>
</evidence>
<evidence type="ECO:0000313" key="2">
    <source>
        <dbReference type="EMBL" id="BAC08487.1"/>
    </source>
</evidence>
<dbReference type="Proteomes" id="UP000000440">
    <property type="component" value="Chromosome"/>
</dbReference>
<evidence type="ECO:0000256" key="1">
    <source>
        <dbReference type="SAM" id="MobiDB-lite"/>
    </source>
</evidence>
<feature type="compositionally biased region" description="Polar residues" evidence="1">
    <location>
        <begin position="20"/>
        <end position="33"/>
    </location>
</feature>
<feature type="region of interest" description="Disordered" evidence="1">
    <location>
        <begin position="20"/>
        <end position="40"/>
    </location>
</feature>
<dbReference type="STRING" id="197221.gene:10747527"/>
<dbReference type="EMBL" id="BA000039">
    <property type="protein sequence ID" value="BAC08487.1"/>
    <property type="molecule type" value="Genomic_DNA"/>
</dbReference>
<protein>
    <submittedName>
        <fullName evidence="2">Tsr0935 protein</fullName>
    </submittedName>
</protein>
<keyword evidence="3" id="KW-1185">Reference proteome</keyword>
<gene>
    <name evidence="2" type="ordered locus">tsr0935</name>
</gene>
<dbReference type="KEGG" id="tel:tsr0935"/>
<dbReference type="AlphaFoldDB" id="Q8DKC4"/>
<dbReference type="EnsemblBacteria" id="BAC08487">
    <property type="protein sequence ID" value="BAC08487"/>
    <property type="gene ID" value="BAC08487"/>
</dbReference>
<reference evidence="2 3" key="1">
    <citation type="journal article" date="2002" name="DNA Res.">
        <title>Complete genome structure of the thermophilic cyanobacterium Thermosynechococcus elongatus BP-1.</title>
        <authorList>
            <person name="Nakamura Y."/>
            <person name="Kaneko T."/>
            <person name="Sato S."/>
            <person name="Ikeuchi M."/>
            <person name="Katoh H."/>
            <person name="Sasamoto S."/>
            <person name="Watanabe A."/>
            <person name="Iriguchi M."/>
            <person name="Kawashima K."/>
            <person name="Kimura T."/>
            <person name="Kishida Y."/>
            <person name="Kiyokawa C."/>
            <person name="Kohara M."/>
            <person name="Matsumoto M."/>
            <person name="Matsuno A."/>
            <person name="Nakazaki N."/>
            <person name="Shimpo S."/>
            <person name="Sugimoto M."/>
            <person name="Takeuchi C."/>
            <person name="Yamada M."/>
            <person name="Tabata S."/>
        </authorList>
    </citation>
    <scope>NUCLEOTIDE SEQUENCE [LARGE SCALE GENOMIC DNA]</scope>
    <source>
        <strain evidence="3">IAM M-273 / NIES-2133 / BP-1</strain>
    </source>
</reference>
<accession>Q8DKC4</accession>
<name>Q8DKC4_THEVB</name>
<proteinExistence type="predicted"/>
<sequence>MPTIAEIDGIIVTDPPTLKTQTSVTAQNHSSKTGRTHFGERWQAPQVQIASNRWFSSCTPRATMGRSLFAGC</sequence>